<dbReference type="GO" id="GO:0006139">
    <property type="term" value="P:nucleobase-containing compound metabolic process"/>
    <property type="evidence" value="ECO:0007669"/>
    <property type="project" value="UniProtKB-ARBA"/>
</dbReference>
<dbReference type="SUPFAM" id="SSF48173">
    <property type="entry name" value="Cryptochrome/photolyase FAD-binding domain"/>
    <property type="match status" value="1"/>
</dbReference>
<evidence type="ECO:0000256" key="2">
    <source>
        <dbReference type="ARBA" id="ARBA00022827"/>
    </source>
</evidence>
<keyword evidence="2 4" id="KW-0274">FAD</keyword>
<dbReference type="GO" id="GO:0071949">
    <property type="term" value="F:FAD binding"/>
    <property type="evidence" value="ECO:0007669"/>
    <property type="project" value="TreeGrafter"/>
</dbReference>
<dbReference type="Pfam" id="PF00875">
    <property type="entry name" value="DNA_photolyase"/>
    <property type="match status" value="1"/>
</dbReference>
<evidence type="ECO:0000313" key="7">
    <source>
        <dbReference type="EMBL" id="GGB24386.1"/>
    </source>
</evidence>
<protein>
    <submittedName>
        <fullName evidence="7">Deoxyribodipyrimidine photo-lyase</fullName>
    </submittedName>
</protein>
<dbReference type="PANTHER" id="PTHR11455:SF9">
    <property type="entry name" value="CRYPTOCHROME CIRCADIAN CLOCK 5 ISOFORM X1"/>
    <property type="match status" value="1"/>
</dbReference>
<evidence type="ECO:0000259" key="6">
    <source>
        <dbReference type="PROSITE" id="PS51645"/>
    </source>
</evidence>
<dbReference type="InterPro" id="IPR036134">
    <property type="entry name" value="Crypto/Photolyase_FAD-like_sf"/>
</dbReference>
<keyword evidence="8" id="KW-1185">Reference proteome</keyword>
<reference evidence="7" key="2">
    <citation type="submission" date="2020-09" db="EMBL/GenBank/DDBJ databases">
        <authorList>
            <person name="Sun Q."/>
            <person name="Zhou Y."/>
        </authorList>
    </citation>
    <scope>NUCLEOTIDE SEQUENCE</scope>
    <source>
        <strain evidence="7">CGMCC 1.15085</strain>
    </source>
</reference>
<evidence type="ECO:0000256" key="5">
    <source>
        <dbReference type="RuleBase" id="RU004182"/>
    </source>
</evidence>
<dbReference type="GO" id="GO:0003904">
    <property type="term" value="F:deoxyribodipyrimidine photo-lyase activity"/>
    <property type="evidence" value="ECO:0007669"/>
    <property type="project" value="TreeGrafter"/>
</dbReference>
<dbReference type="Gene3D" id="3.40.50.620">
    <property type="entry name" value="HUPs"/>
    <property type="match status" value="1"/>
</dbReference>
<dbReference type="InterPro" id="IPR036155">
    <property type="entry name" value="Crypto/Photolyase_N_sf"/>
</dbReference>
<feature type="binding site" evidence="4">
    <location>
        <position position="212"/>
    </location>
    <ligand>
        <name>FAD</name>
        <dbReference type="ChEBI" id="CHEBI:57692"/>
    </ligand>
</feature>
<dbReference type="Gene3D" id="1.10.579.10">
    <property type="entry name" value="DNA Cyclobutane Dipyrimidine Photolyase, subunit A, domain 3"/>
    <property type="match status" value="1"/>
</dbReference>
<accession>A0A916WS05</accession>
<dbReference type="Gene3D" id="1.25.40.80">
    <property type="match status" value="1"/>
</dbReference>
<dbReference type="AlphaFoldDB" id="A0A916WS05"/>
<dbReference type="InterPro" id="IPR002081">
    <property type="entry name" value="Cryptochrome/DNA_photolyase_1"/>
</dbReference>
<feature type="binding site" evidence="4">
    <location>
        <begin position="224"/>
        <end position="228"/>
    </location>
    <ligand>
        <name>FAD</name>
        <dbReference type="ChEBI" id="CHEBI:57692"/>
    </ligand>
</feature>
<feature type="binding site" evidence="4">
    <location>
        <begin position="370"/>
        <end position="372"/>
    </location>
    <ligand>
        <name>FAD</name>
        <dbReference type="ChEBI" id="CHEBI:57692"/>
    </ligand>
</feature>
<dbReference type="PROSITE" id="PS00394">
    <property type="entry name" value="DNA_PHOTOLYASES_1_1"/>
    <property type="match status" value="1"/>
</dbReference>
<dbReference type="RefSeq" id="WP_188836158.1">
    <property type="nucleotide sequence ID" value="NZ_BMHI01000002.1"/>
</dbReference>
<sequence length="474" mass="53391">MSSILWLRRDLRRSDHPALQEAAAGGPVLPVFVIEPRLWEAAGPVRRGWLAATVLATRDAFDGRLLVRAGRPDTVLTALCGEHAVSAVHYTRETTPWAVRRDDRVAATLHERDIDMVATGTPYAVGPGLVTRDSGQSYKVFTPFSRAWRSHGWPAPAPDPQGLQLIDGADDTDALTTLKQAVQDCPVPLPDAGEDAARARWAEFLHDSIGLYDEDRDRPDLDGTSRLSPHLKVGAIHPRTLLHDLSRRRSRSADRFRTELAWREFYADVLWRAPESAWHDMTSGMSPLYDAPAHARRDADRDSDDNAEELVRAWQEGRTGYPLVDAGMRQLNATGWMHNRVRMVTASFFTKDLHRWWGEGARYFMEHLIDGDLASNNHGWQWVAGTGTDAAPFHRVFNPVRQGERFDPDGDYVRAWVPELRHLNGADVHAPWKHPEGHAHGYPAPVVDHDHERRDALGRYEHVRASKADRGSQR</sequence>
<feature type="binding site" evidence="4">
    <location>
        <position position="256"/>
    </location>
    <ligand>
        <name>FAD</name>
        <dbReference type="ChEBI" id="CHEBI:57692"/>
    </ligand>
</feature>
<evidence type="ECO:0000256" key="3">
    <source>
        <dbReference type="ARBA" id="ARBA00022991"/>
    </source>
</evidence>
<comment type="cofactor">
    <cofactor evidence="4">
        <name>FAD</name>
        <dbReference type="ChEBI" id="CHEBI:57692"/>
    </cofactor>
    <text evidence="4">Binds 1 FAD per subunit.</text>
</comment>
<gene>
    <name evidence="7" type="primary">phrB</name>
    <name evidence="7" type="ORF">GCM10011492_12920</name>
</gene>
<dbReference type="Proteomes" id="UP000636793">
    <property type="component" value="Unassembled WGS sequence"/>
</dbReference>
<comment type="similarity">
    <text evidence="5">Belongs to the DNA photolyase family.</text>
</comment>
<dbReference type="PANTHER" id="PTHR11455">
    <property type="entry name" value="CRYPTOCHROME"/>
    <property type="match status" value="1"/>
</dbReference>
<evidence type="ECO:0000313" key="8">
    <source>
        <dbReference type="Proteomes" id="UP000636793"/>
    </source>
</evidence>
<dbReference type="PROSITE" id="PS51645">
    <property type="entry name" value="PHR_CRY_ALPHA_BETA"/>
    <property type="match status" value="1"/>
</dbReference>
<feature type="domain" description="Photolyase/cryptochrome alpha/beta" evidence="6">
    <location>
        <begin position="1"/>
        <end position="124"/>
    </location>
</feature>
<dbReference type="EMBL" id="BMHI01000002">
    <property type="protein sequence ID" value="GGB24386.1"/>
    <property type="molecule type" value="Genomic_DNA"/>
</dbReference>
<dbReference type="PRINTS" id="PR00147">
    <property type="entry name" value="DNAPHOTLYASE"/>
</dbReference>
<dbReference type="InterPro" id="IPR005101">
    <property type="entry name" value="Cryptochr/Photolyase_FAD-bd"/>
</dbReference>
<dbReference type="SUPFAM" id="SSF52425">
    <property type="entry name" value="Cryptochrome/photolyase, N-terminal domain"/>
    <property type="match status" value="1"/>
</dbReference>
<dbReference type="GO" id="GO:0006950">
    <property type="term" value="P:response to stress"/>
    <property type="evidence" value="ECO:0007669"/>
    <property type="project" value="UniProtKB-ARBA"/>
</dbReference>
<keyword evidence="3 5" id="KW-0157">Chromophore</keyword>
<dbReference type="Pfam" id="PF03441">
    <property type="entry name" value="FAD_binding_7"/>
    <property type="match status" value="1"/>
</dbReference>
<reference evidence="7" key="1">
    <citation type="journal article" date="2014" name="Int. J. Syst. Evol. Microbiol.">
        <title>Complete genome sequence of Corynebacterium casei LMG S-19264T (=DSM 44701T), isolated from a smear-ripened cheese.</title>
        <authorList>
            <consortium name="US DOE Joint Genome Institute (JGI-PGF)"/>
            <person name="Walter F."/>
            <person name="Albersmeier A."/>
            <person name="Kalinowski J."/>
            <person name="Ruckert C."/>
        </authorList>
    </citation>
    <scope>NUCLEOTIDE SEQUENCE</scope>
    <source>
        <strain evidence="7">CGMCC 1.15085</strain>
    </source>
</reference>
<feature type="binding site" evidence="4">
    <location>
        <begin position="259"/>
        <end position="266"/>
    </location>
    <ligand>
        <name>FAD</name>
        <dbReference type="ChEBI" id="CHEBI:57692"/>
    </ligand>
</feature>
<comment type="caution">
    <text evidence="7">The sequence shown here is derived from an EMBL/GenBank/DDBJ whole genome shotgun (WGS) entry which is preliminary data.</text>
</comment>
<name>A0A916WS05_9MICO</name>
<organism evidence="7 8">
    <name type="scientific">Flexivirga endophytica</name>
    <dbReference type="NCBI Taxonomy" id="1849103"/>
    <lineage>
        <taxon>Bacteria</taxon>
        <taxon>Bacillati</taxon>
        <taxon>Actinomycetota</taxon>
        <taxon>Actinomycetes</taxon>
        <taxon>Micrococcales</taxon>
        <taxon>Dermacoccaceae</taxon>
        <taxon>Flexivirga</taxon>
    </lineage>
</organism>
<keyword evidence="1 4" id="KW-0285">Flavoprotein</keyword>
<dbReference type="GO" id="GO:0003677">
    <property type="term" value="F:DNA binding"/>
    <property type="evidence" value="ECO:0007669"/>
    <property type="project" value="TreeGrafter"/>
</dbReference>
<dbReference type="InterPro" id="IPR014729">
    <property type="entry name" value="Rossmann-like_a/b/a_fold"/>
</dbReference>
<evidence type="ECO:0000256" key="4">
    <source>
        <dbReference type="PIRSR" id="PIRSR602081-1"/>
    </source>
</evidence>
<evidence type="ECO:0000256" key="1">
    <source>
        <dbReference type="ARBA" id="ARBA00022630"/>
    </source>
</evidence>
<dbReference type="InterPro" id="IPR018394">
    <property type="entry name" value="DNA_photolyase_1_CS_C"/>
</dbReference>
<dbReference type="InterPro" id="IPR006050">
    <property type="entry name" value="DNA_photolyase_N"/>
</dbReference>
<proteinExistence type="inferred from homology"/>
<dbReference type="GO" id="GO:0009416">
    <property type="term" value="P:response to light stimulus"/>
    <property type="evidence" value="ECO:0007669"/>
    <property type="project" value="TreeGrafter"/>
</dbReference>